<dbReference type="GO" id="GO:0003677">
    <property type="term" value="F:DNA binding"/>
    <property type="evidence" value="ECO:0007669"/>
    <property type="project" value="UniProtKB-KW"/>
</dbReference>
<organism evidence="6 7">
    <name type="scientific">Pseudomonas putida</name>
    <name type="common">Arthrobacter siderocapsulatus</name>
    <dbReference type="NCBI Taxonomy" id="303"/>
    <lineage>
        <taxon>Bacteria</taxon>
        <taxon>Pseudomonadati</taxon>
        <taxon>Pseudomonadota</taxon>
        <taxon>Gammaproteobacteria</taxon>
        <taxon>Pseudomonadales</taxon>
        <taxon>Pseudomonadaceae</taxon>
        <taxon>Pseudomonas</taxon>
    </lineage>
</organism>
<evidence type="ECO:0000256" key="3">
    <source>
        <dbReference type="ARBA" id="ARBA00023125"/>
    </source>
</evidence>
<dbReference type="PRINTS" id="PR00039">
    <property type="entry name" value="HTHLYSR"/>
</dbReference>
<sequence>MNRSDLRSIDLNLLVVFEALIQERNVTRAARRLSLGQPAVSGALRRLRVLFNDPLFKHTGREMKPTPRAISIAQTLGPALDSVCGAISNTQVRAGQTCFFARIHDDHH</sequence>
<dbReference type="PANTHER" id="PTHR30118:SF15">
    <property type="entry name" value="TRANSCRIPTIONAL REGULATORY PROTEIN"/>
    <property type="match status" value="1"/>
</dbReference>
<protein>
    <submittedName>
        <fullName evidence="6">LysR family transcriptional regulator</fullName>
    </submittedName>
</protein>
<dbReference type="EMBL" id="CP029693">
    <property type="protein sequence ID" value="AWY38499.1"/>
    <property type="molecule type" value="Genomic_DNA"/>
</dbReference>
<dbReference type="GO" id="GO:0003700">
    <property type="term" value="F:DNA-binding transcription factor activity"/>
    <property type="evidence" value="ECO:0007669"/>
    <property type="project" value="InterPro"/>
</dbReference>
<evidence type="ECO:0000259" key="5">
    <source>
        <dbReference type="PROSITE" id="PS50931"/>
    </source>
</evidence>
<accession>A0A2Z4RCC4</accession>
<dbReference type="AlphaFoldDB" id="A0A2Z4RCC4"/>
<dbReference type="InterPro" id="IPR036390">
    <property type="entry name" value="WH_DNA-bd_sf"/>
</dbReference>
<name>A0A2Z4RCC4_PSEPU</name>
<dbReference type="PROSITE" id="PS50931">
    <property type="entry name" value="HTH_LYSR"/>
    <property type="match status" value="1"/>
</dbReference>
<gene>
    <name evidence="6" type="ORF">DKY63_00715</name>
</gene>
<proteinExistence type="inferred from homology"/>
<evidence type="ECO:0000313" key="6">
    <source>
        <dbReference type="EMBL" id="AWY38499.1"/>
    </source>
</evidence>
<dbReference type="SUPFAM" id="SSF46785">
    <property type="entry name" value="Winged helix' DNA-binding domain"/>
    <property type="match status" value="1"/>
</dbReference>
<dbReference type="Gene3D" id="1.10.10.10">
    <property type="entry name" value="Winged helix-like DNA-binding domain superfamily/Winged helix DNA-binding domain"/>
    <property type="match status" value="1"/>
</dbReference>
<dbReference type="Pfam" id="PF00126">
    <property type="entry name" value="HTH_1"/>
    <property type="match status" value="1"/>
</dbReference>
<evidence type="ECO:0000313" key="7">
    <source>
        <dbReference type="Proteomes" id="UP000250299"/>
    </source>
</evidence>
<feature type="domain" description="HTH lysR-type" evidence="5">
    <location>
        <begin position="9"/>
        <end position="66"/>
    </location>
</feature>
<keyword evidence="3" id="KW-0238">DNA-binding</keyword>
<dbReference type="OrthoDB" id="8557381at2"/>
<dbReference type="RefSeq" id="WP_110962318.1">
    <property type="nucleotide sequence ID" value="NZ_CP029693.1"/>
</dbReference>
<dbReference type="InterPro" id="IPR000847">
    <property type="entry name" value="LysR_HTH_N"/>
</dbReference>
<comment type="similarity">
    <text evidence="1">Belongs to the LysR transcriptional regulatory family.</text>
</comment>
<keyword evidence="4" id="KW-0804">Transcription</keyword>
<evidence type="ECO:0000256" key="4">
    <source>
        <dbReference type="ARBA" id="ARBA00023163"/>
    </source>
</evidence>
<keyword evidence="2" id="KW-0805">Transcription regulation</keyword>
<dbReference type="InterPro" id="IPR036388">
    <property type="entry name" value="WH-like_DNA-bd_sf"/>
</dbReference>
<dbReference type="Proteomes" id="UP000250299">
    <property type="component" value="Chromosome"/>
</dbReference>
<evidence type="ECO:0000256" key="2">
    <source>
        <dbReference type="ARBA" id="ARBA00023015"/>
    </source>
</evidence>
<reference evidence="6 7" key="1">
    <citation type="submission" date="2018-05" db="EMBL/GenBank/DDBJ databases">
        <title>Whole genome sequence of Pseudomonas putida JBC17.</title>
        <authorList>
            <person name="Lee Y.H."/>
            <person name="David K."/>
        </authorList>
    </citation>
    <scope>NUCLEOTIDE SEQUENCE [LARGE SCALE GENOMIC DNA]</scope>
    <source>
        <strain evidence="6 7">JBC17</strain>
    </source>
</reference>
<dbReference type="InterPro" id="IPR050389">
    <property type="entry name" value="LysR-type_TF"/>
</dbReference>
<evidence type="ECO:0000256" key="1">
    <source>
        <dbReference type="ARBA" id="ARBA00009437"/>
    </source>
</evidence>
<dbReference type="PANTHER" id="PTHR30118">
    <property type="entry name" value="HTH-TYPE TRANSCRIPTIONAL REGULATOR LEUO-RELATED"/>
    <property type="match status" value="1"/>
</dbReference>